<evidence type="ECO:0000256" key="2">
    <source>
        <dbReference type="ARBA" id="ARBA00022692"/>
    </source>
</evidence>
<evidence type="ECO:0000256" key="3">
    <source>
        <dbReference type="ARBA" id="ARBA00022989"/>
    </source>
</evidence>
<dbReference type="Proteomes" id="UP000799753">
    <property type="component" value="Unassembled WGS sequence"/>
</dbReference>
<feature type="domain" description="Major facilitator superfamily (MFS) profile" evidence="5">
    <location>
        <begin position="1"/>
        <end position="138"/>
    </location>
</feature>
<comment type="subcellular location">
    <subcellularLocation>
        <location evidence="1">Membrane</location>
        <topology evidence="1">Multi-pass membrane protein</topology>
    </subcellularLocation>
</comment>
<dbReference type="InterPro" id="IPR011701">
    <property type="entry name" value="MFS"/>
</dbReference>
<protein>
    <recommendedName>
        <fullName evidence="5">Major facilitator superfamily (MFS) profile domain-containing protein</fullName>
    </recommendedName>
</protein>
<dbReference type="Pfam" id="PF07690">
    <property type="entry name" value="MFS_1"/>
    <property type="match status" value="1"/>
</dbReference>
<proteinExistence type="predicted"/>
<evidence type="ECO:0000259" key="5">
    <source>
        <dbReference type="PROSITE" id="PS50850"/>
    </source>
</evidence>
<dbReference type="InterPro" id="IPR020846">
    <property type="entry name" value="MFS_dom"/>
</dbReference>
<keyword evidence="4" id="KW-0472">Membrane</keyword>
<sequence>MGTFTVNLEISLASTSLVFITDDLKSFSQSSWVVTAYLLTYTSSMLIMAKLSDLYGRKMTLLFSVHLHGIFRGLLRCLYHGSTVRVLVSNPALAHHILIVPFPDSIVCRAFQGIGGCGVYSVVMVVIFEMVQPTKYSV</sequence>
<dbReference type="InterPro" id="IPR036259">
    <property type="entry name" value="MFS_trans_sf"/>
</dbReference>
<reference evidence="6" key="1">
    <citation type="journal article" date="2020" name="Stud. Mycol.">
        <title>101 Dothideomycetes genomes: a test case for predicting lifestyles and emergence of pathogens.</title>
        <authorList>
            <person name="Haridas S."/>
            <person name="Albert R."/>
            <person name="Binder M."/>
            <person name="Bloem J."/>
            <person name="Labutti K."/>
            <person name="Salamov A."/>
            <person name="Andreopoulos B."/>
            <person name="Baker S."/>
            <person name="Barry K."/>
            <person name="Bills G."/>
            <person name="Bluhm B."/>
            <person name="Cannon C."/>
            <person name="Castanera R."/>
            <person name="Culley D."/>
            <person name="Daum C."/>
            <person name="Ezra D."/>
            <person name="Gonzalez J."/>
            <person name="Henrissat B."/>
            <person name="Kuo A."/>
            <person name="Liang C."/>
            <person name="Lipzen A."/>
            <person name="Lutzoni F."/>
            <person name="Magnuson J."/>
            <person name="Mondo S."/>
            <person name="Nolan M."/>
            <person name="Ohm R."/>
            <person name="Pangilinan J."/>
            <person name="Park H.-J."/>
            <person name="Ramirez L."/>
            <person name="Alfaro M."/>
            <person name="Sun H."/>
            <person name="Tritt A."/>
            <person name="Yoshinaga Y."/>
            <person name="Zwiers L.-H."/>
            <person name="Turgeon B."/>
            <person name="Goodwin S."/>
            <person name="Spatafora J."/>
            <person name="Crous P."/>
            <person name="Grigoriev I."/>
        </authorList>
    </citation>
    <scope>NUCLEOTIDE SEQUENCE</scope>
    <source>
        <strain evidence="6">CBS 473.64</strain>
    </source>
</reference>
<gene>
    <name evidence="6" type="ORF">P280DRAFT_539299</name>
</gene>
<keyword evidence="7" id="KW-1185">Reference proteome</keyword>
<dbReference type="PROSITE" id="PS50850">
    <property type="entry name" value="MFS"/>
    <property type="match status" value="1"/>
</dbReference>
<dbReference type="PROSITE" id="PS00216">
    <property type="entry name" value="SUGAR_TRANSPORT_1"/>
    <property type="match status" value="1"/>
</dbReference>
<keyword evidence="3" id="KW-1133">Transmembrane helix</keyword>
<dbReference type="SUPFAM" id="SSF103473">
    <property type="entry name" value="MFS general substrate transporter"/>
    <property type="match status" value="1"/>
</dbReference>
<evidence type="ECO:0000313" key="7">
    <source>
        <dbReference type="Proteomes" id="UP000799753"/>
    </source>
</evidence>
<accession>A0A6A6S997</accession>
<dbReference type="EMBL" id="MU006780">
    <property type="protein sequence ID" value="KAF2643323.1"/>
    <property type="molecule type" value="Genomic_DNA"/>
</dbReference>
<dbReference type="PANTHER" id="PTHR23501:SF43">
    <property type="entry name" value="MULTIDRUG TRANSPORTER, PUTATIVE (AFU_ORTHOLOGUE AFUA_6G03040)-RELATED"/>
    <property type="match status" value="1"/>
</dbReference>
<evidence type="ECO:0000256" key="1">
    <source>
        <dbReference type="ARBA" id="ARBA00004141"/>
    </source>
</evidence>
<evidence type="ECO:0000313" key="6">
    <source>
        <dbReference type="EMBL" id="KAF2643323.1"/>
    </source>
</evidence>
<dbReference type="Gene3D" id="1.20.1250.20">
    <property type="entry name" value="MFS general substrate transporter like domains"/>
    <property type="match status" value="1"/>
</dbReference>
<dbReference type="OrthoDB" id="3751860at2759"/>
<keyword evidence="2" id="KW-0812">Transmembrane</keyword>
<dbReference type="AlphaFoldDB" id="A0A6A6S997"/>
<evidence type="ECO:0000256" key="4">
    <source>
        <dbReference type="ARBA" id="ARBA00023136"/>
    </source>
</evidence>
<dbReference type="GO" id="GO:0022857">
    <property type="term" value="F:transmembrane transporter activity"/>
    <property type="evidence" value="ECO:0007669"/>
    <property type="project" value="InterPro"/>
</dbReference>
<dbReference type="PANTHER" id="PTHR23501">
    <property type="entry name" value="MAJOR FACILITATOR SUPERFAMILY"/>
    <property type="match status" value="1"/>
</dbReference>
<name>A0A6A6S997_9PLEO</name>
<dbReference type="InterPro" id="IPR005829">
    <property type="entry name" value="Sugar_transporter_CS"/>
</dbReference>
<organism evidence="6 7">
    <name type="scientific">Massarina eburnea CBS 473.64</name>
    <dbReference type="NCBI Taxonomy" id="1395130"/>
    <lineage>
        <taxon>Eukaryota</taxon>
        <taxon>Fungi</taxon>
        <taxon>Dikarya</taxon>
        <taxon>Ascomycota</taxon>
        <taxon>Pezizomycotina</taxon>
        <taxon>Dothideomycetes</taxon>
        <taxon>Pleosporomycetidae</taxon>
        <taxon>Pleosporales</taxon>
        <taxon>Massarineae</taxon>
        <taxon>Massarinaceae</taxon>
        <taxon>Massarina</taxon>
    </lineage>
</organism>
<dbReference type="GO" id="GO:0005886">
    <property type="term" value="C:plasma membrane"/>
    <property type="evidence" value="ECO:0007669"/>
    <property type="project" value="TreeGrafter"/>
</dbReference>